<name>A0A8S5RKR0_9VIRU</name>
<keyword evidence="1" id="KW-0812">Transmembrane</keyword>
<feature type="transmembrane region" description="Helical" evidence="1">
    <location>
        <begin position="6"/>
        <end position="33"/>
    </location>
</feature>
<keyword evidence="1" id="KW-0472">Membrane</keyword>
<proteinExistence type="predicted"/>
<evidence type="ECO:0000313" key="2">
    <source>
        <dbReference type="EMBL" id="DAE31771.1"/>
    </source>
</evidence>
<sequence>MYQINLTFLCFVFTIYYFNILYYKLIICVFSFWPKRITVSITYVFKLIWIYKDSASYRIVAKLFTSNKVCMFESFHIYSFCIRITLSLC</sequence>
<organism evidence="2">
    <name type="scientific">virus sp. ctBM815</name>
    <dbReference type="NCBI Taxonomy" id="2825806"/>
    <lineage>
        <taxon>Viruses</taxon>
    </lineage>
</organism>
<keyword evidence="1" id="KW-1133">Transmembrane helix</keyword>
<reference evidence="2" key="1">
    <citation type="journal article" date="2021" name="Proc. Natl. Acad. Sci. U.S.A.">
        <title>A Catalog of Tens of Thousands of Viruses from Human Metagenomes Reveals Hidden Associations with Chronic Diseases.</title>
        <authorList>
            <person name="Tisza M.J."/>
            <person name="Buck C.B."/>
        </authorList>
    </citation>
    <scope>NUCLEOTIDE SEQUENCE</scope>
    <source>
        <strain evidence="2">CtBM815</strain>
    </source>
</reference>
<dbReference type="EMBL" id="BK059109">
    <property type="protein sequence ID" value="DAE31771.1"/>
    <property type="molecule type" value="Genomic_DNA"/>
</dbReference>
<evidence type="ECO:0000256" key="1">
    <source>
        <dbReference type="SAM" id="Phobius"/>
    </source>
</evidence>
<protein>
    <submittedName>
        <fullName evidence="2">Uncharacterized protein</fullName>
    </submittedName>
</protein>
<accession>A0A8S5RKR0</accession>